<dbReference type="AlphaFoldDB" id="A0A6J8DSU1"/>
<accession>A0A6J8DSU1</accession>
<evidence type="ECO:0000313" key="2">
    <source>
        <dbReference type="Proteomes" id="UP000507470"/>
    </source>
</evidence>
<name>A0A6J8DSU1_MYTCO</name>
<proteinExistence type="predicted"/>
<reference evidence="1 2" key="1">
    <citation type="submission" date="2020-06" db="EMBL/GenBank/DDBJ databases">
        <authorList>
            <person name="Li R."/>
            <person name="Bekaert M."/>
        </authorList>
    </citation>
    <scope>NUCLEOTIDE SEQUENCE [LARGE SCALE GENOMIC DNA]</scope>
    <source>
        <strain evidence="2">wild</strain>
    </source>
</reference>
<dbReference type="PANTHER" id="PTHR46963:SF2">
    <property type="match status" value="1"/>
</dbReference>
<dbReference type="PANTHER" id="PTHR46963">
    <property type="entry name" value="SIMILAR TO RIKEN CDNA E130308A19"/>
    <property type="match status" value="1"/>
</dbReference>
<protein>
    <submittedName>
        <fullName evidence="1">Uncharacterized protein</fullName>
    </submittedName>
</protein>
<dbReference type="Proteomes" id="UP000507470">
    <property type="component" value="Unassembled WGS sequence"/>
</dbReference>
<dbReference type="InterPro" id="IPR042838">
    <property type="entry name" value="KIAA1958"/>
</dbReference>
<evidence type="ECO:0000313" key="1">
    <source>
        <dbReference type="EMBL" id="CAC5410304.1"/>
    </source>
</evidence>
<sequence>MADNSGDETTYINSLKNANTIRKTLSDINILTQWIRGNDDIRSLEDIPVMELDKILARFFMKITTDDGSPYEPTNGKSLIRTVWMNNSLHFGLRSREEHSTPRWGDLQMKSTTDGLQYLEHTEKVTNTRTGTNVRETRAFQAKMFADPGTYTFVYHNYNDNIHILAV</sequence>
<gene>
    <name evidence="1" type="ORF">MCOR_43504</name>
</gene>
<dbReference type="OrthoDB" id="10038493at2759"/>
<organism evidence="1 2">
    <name type="scientific">Mytilus coruscus</name>
    <name type="common">Sea mussel</name>
    <dbReference type="NCBI Taxonomy" id="42192"/>
    <lineage>
        <taxon>Eukaryota</taxon>
        <taxon>Metazoa</taxon>
        <taxon>Spiralia</taxon>
        <taxon>Lophotrochozoa</taxon>
        <taxon>Mollusca</taxon>
        <taxon>Bivalvia</taxon>
        <taxon>Autobranchia</taxon>
        <taxon>Pteriomorphia</taxon>
        <taxon>Mytilida</taxon>
        <taxon>Mytiloidea</taxon>
        <taxon>Mytilidae</taxon>
        <taxon>Mytilinae</taxon>
        <taxon>Mytilus</taxon>
    </lineage>
</organism>
<dbReference type="EMBL" id="CACVKT020007765">
    <property type="protein sequence ID" value="CAC5410304.1"/>
    <property type="molecule type" value="Genomic_DNA"/>
</dbReference>
<keyword evidence="2" id="KW-1185">Reference proteome</keyword>